<dbReference type="PANTHER" id="PTHR11807">
    <property type="entry name" value="ATPASES OF THE PP SUPERFAMILY-RELATED"/>
    <property type="match status" value="1"/>
</dbReference>
<dbReference type="Pfam" id="PF01171">
    <property type="entry name" value="ATP_bind_3"/>
    <property type="match status" value="1"/>
</dbReference>
<dbReference type="KEGG" id="hmr:Hipma_0320"/>
<dbReference type="SUPFAM" id="SSF52402">
    <property type="entry name" value="Adenine nucleotide alpha hydrolases-like"/>
    <property type="match status" value="1"/>
</dbReference>
<dbReference type="InterPro" id="IPR054306">
    <property type="entry name" value="TtuA-like_LIM_N"/>
</dbReference>
<dbReference type="OrthoDB" id="9801054at2"/>
<evidence type="ECO:0000313" key="7">
    <source>
        <dbReference type="Proteomes" id="UP000008139"/>
    </source>
</evidence>
<feature type="binding site" evidence="3">
    <location>
        <position position="160"/>
    </location>
    <ligand>
        <name>ATP</name>
        <dbReference type="ChEBI" id="CHEBI:30616"/>
    </ligand>
</feature>
<dbReference type="InterPro" id="IPR035107">
    <property type="entry name" value="tRNA_thiolation_TtcA_Ctu1"/>
</dbReference>
<dbReference type="AlphaFoldDB" id="F2LTH2"/>
<feature type="binding site" evidence="2">
    <location>
        <position position="22"/>
    </location>
    <ligand>
        <name>Zn(2+)</name>
        <dbReference type="ChEBI" id="CHEBI:29105"/>
        <label>1</label>
    </ligand>
</feature>
<dbReference type="HOGENOM" id="CLU_026481_1_1_7"/>
<feature type="binding site" evidence="2">
    <location>
        <position position="288"/>
    </location>
    <ligand>
        <name>Zn(2+)</name>
        <dbReference type="ChEBI" id="CHEBI:29105"/>
        <label>2</label>
    </ligand>
</feature>
<dbReference type="FunCoup" id="F2LTH2">
    <property type="interactions" value="298"/>
</dbReference>
<name>F2LTH2_HIPMA</name>
<organism evidence="6 7">
    <name type="scientific">Hippea maritima (strain ATCC 700847 / DSM 10411 / MH2)</name>
    <dbReference type="NCBI Taxonomy" id="760142"/>
    <lineage>
        <taxon>Bacteria</taxon>
        <taxon>Pseudomonadati</taxon>
        <taxon>Campylobacterota</taxon>
        <taxon>Desulfurellia</taxon>
        <taxon>Desulfurellales</taxon>
        <taxon>Hippeaceae</taxon>
        <taxon>Hippea</taxon>
    </lineage>
</organism>
<feature type="binding site" evidence="2">
    <location>
        <position position="273"/>
    </location>
    <ligand>
        <name>Zn(2+)</name>
        <dbReference type="ChEBI" id="CHEBI:29105"/>
        <label>2</label>
    </ligand>
</feature>
<keyword evidence="3" id="KW-0067">ATP-binding</keyword>
<sequence length="294" mass="33618">MKCIRCKKEAEVELKSHNAAFCRDCFLLFFYNQLNKAVKQFKMFDKEDKILIAVSGGKDSMSLWSALLELGYNTTALFVDLGIGGFSELARSKVEAFSDRFDAPLRVVELKKEGIPIPEVVKKIKRPACAVCGRIKRYYFNTEGLKGGFDVLATGHNLDDETSRLFSNVLHWKMEYLEDQSPVLPSEEGLLKKVKPFFRLTEFEIAAYAFFKNIDYLTSGCPFSKGATFSTYKRHLNRIEYDSPATKIDFYQGFLKNLRPLLNKKNKEELTRCRVCGYPTFGEVCFVCRLKGLA</sequence>
<feature type="binding site" evidence="2">
    <location>
        <position position="6"/>
    </location>
    <ligand>
        <name>Zn(2+)</name>
        <dbReference type="ChEBI" id="CHEBI:29105"/>
        <label>1</label>
    </ligand>
</feature>
<dbReference type="Gene3D" id="3.40.50.620">
    <property type="entry name" value="HUPs"/>
    <property type="match status" value="1"/>
</dbReference>
<evidence type="ECO:0000259" key="5">
    <source>
        <dbReference type="Pfam" id="PF22082"/>
    </source>
</evidence>
<dbReference type="Pfam" id="PF22082">
    <property type="entry name" value="TtuA_LIM_N"/>
    <property type="match status" value="1"/>
</dbReference>
<reference evidence="7" key="2">
    <citation type="submission" date="2011-03" db="EMBL/GenBank/DDBJ databases">
        <title>The complete genome of Hippea maritima DSM 10411.</title>
        <authorList>
            <consortium name="US DOE Joint Genome Institute (JGI-PGF)"/>
            <person name="Lucas S."/>
            <person name="Copeland A."/>
            <person name="Lapidus A."/>
            <person name="Bruce D."/>
            <person name="Goodwin L."/>
            <person name="Pitluck S."/>
            <person name="Peters L."/>
            <person name="Kyrpides N."/>
            <person name="Mavromatis K."/>
            <person name="Pagani I."/>
            <person name="Ivanova N."/>
            <person name="Mikhailova N."/>
            <person name="Lu M."/>
            <person name="Detter J.C."/>
            <person name="Tapia R."/>
            <person name="Han C."/>
            <person name="Land M."/>
            <person name="Hauser L."/>
            <person name="Markowitz V."/>
            <person name="Cheng J.-F."/>
            <person name="Hugenholtz P."/>
            <person name="Woyke T."/>
            <person name="Wu D."/>
            <person name="Spring S."/>
            <person name="Schroeder M."/>
            <person name="Brambilla E."/>
            <person name="Klenk H.-P."/>
            <person name="Eisen J.A."/>
        </authorList>
    </citation>
    <scope>NUCLEOTIDE SEQUENCE [LARGE SCALE GENOMIC DNA]</scope>
    <source>
        <strain evidence="7">ATCC 700847 / DSM 10411 / MH2</strain>
    </source>
</reference>
<gene>
    <name evidence="6" type="ordered locus">Hipma_0320</name>
</gene>
<evidence type="ECO:0000313" key="6">
    <source>
        <dbReference type="EMBL" id="AEA33297.1"/>
    </source>
</evidence>
<reference evidence="6 7" key="1">
    <citation type="journal article" date="2011" name="Stand. Genomic Sci.">
        <title>Complete genome sequence of the thermophilic sulfur-reducer Hippea maritima type strain (MH(2)).</title>
        <authorList>
            <person name="Huntemann M."/>
            <person name="Lu M."/>
            <person name="Nolan M."/>
            <person name="Lapidus A."/>
            <person name="Lucas S."/>
            <person name="Hammon N."/>
            <person name="Deshpande S."/>
            <person name="Cheng J.F."/>
            <person name="Tapia R."/>
            <person name="Han C."/>
            <person name="Goodwin L."/>
            <person name="Pitluck S."/>
            <person name="Liolios K."/>
            <person name="Pagani I."/>
            <person name="Ivanova N."/>
            <person name="Ovchinikova G."/>
            <person name="Pati A."/>
            <person name="Chen A."/>
            <person name="Palaniappan K."/>
            <person name="Land M."/>
            <person name="Hauser L."/>
            <person name="Jeffries C.D."/>
            <person name="Detter J.C."/>
            <person name="Brambilla E.M."/>
            <person name="Rohde M."/>
            <person name="Spring S."/>
            <person name="Goker M."/>
            <person name="Woyke T."/>
            <person name="Bristow J."/>
            <person name="Eisen J.A."/>
            <person name="Markowitz V."/>
            <person name="Hugenholtz P."/>
            <person name="Kyrpides N.C."/>
            <person name="Klenk H.P."/>
            <person name="Mavromatis K."/>
        </authorList>
    </citation>
    <scope>NUCLEOTIDE SEQUENCE [LARGE SCALE GENOMIC DNA]</scope>
    <source>
        <strain evidence="7">ATCC 700847 / DSM 10411 / MH2</strain>
    </source>
</reference>
<feature type="binding site" evidence="2">
    <location>
        <position position="285"/>
    </location>
    <ligand>
        <name>Zn(2+)</name>
        <dbReference type="ChEBI" id="CHEBI:29105"/>
        <label>2</label>
    </ligand>
</feature>
<feature type="binding site" evidence="3">
    <location>
        <position position="79"/>
    </location>
    <ligand>
        <name>ATP</name>
        <dbReference type="ChEBI" id="CHEBI:30616"/>
    </ligand>
</feature>
<dbReference type="InterPro" id="IPR014729">
    <property type="entry name" value="Rossmann-like_a/b/a_fold"/>
</dbReference>
<keyword evidence="3" id="KW-0547">Nucleotide-binding</keyword>
<dbReference type="STRING" id="760142.Hipma_0320"/>
<dbReference type="GO" id="GO:0002143">
    <property type="term" value="P:tRNA wobble position uridine thiolation"/>
    <property type="evidence" value="ECO:0007669"/>
    <property type="project" value="TreeGrafter"/>
</dbReference>
<feature type="binding site" evidence="3">
    <location>
        <begin position="53"/>
        <end position="55"/>
    </location>
    <ligand>
        <name>ATP</name>
        <dbReference type="ChEBI" id="CHEBI:30616"/>
    </ligand>
</feature>
<feature type="binding site" evidence="2">
    <location>
        <position position="3"/>
    </location>
    <ligand>
        <name>Zn(2+)</name>
        <dbReference type="ChEBI" id="CHEBI:29105"/>
        <label>1</label>
    </ligand>
</feature>
<dbReference type="InterPro" id="IPR011063">
    <property type="entry name" value="TilS/TtcA_N"/>
</dbReference>
<dbReference type="GO" id="GO:0046872">
    <property type="term" value="F:metal ion binding"/>
    <property type="evidence" value="ECO:0007669"/>
    <property type="project" value="UniProtKB-KW"/>
</dbReference>
<evidence type="ECO:0000256" key="1">
    <source>
        <dbReference type="ARBA" id="ARBA00022679"/>
    </source>
</evidence>
<evidence type="ECO:0000259" key="4">
    <source>
        <dbReference type="Pfam" id="PF01171"/>
    </source>
</evidence>
<accession>F2LTH2</accession>
<dbReference type="GO" id="GO:0000049">
    <property type="term" value="F:tRNA binding"/>
    <property type="evidence" value="ECO:0007669"/>
    <property type="project" value="TreeGrafter"/>
</dbReference>
<dbReference type="InParanoid" id="F2LTH2"/>
<keyword evidence="7" id="KW-1185">Reference proteome</keyword>
<dbReference type="GO" id="GO:0002144">
    <property type="term" value="C:cytosolic tRNA wobble base thiouridylase complex"/>
    <property type="evidence" value="ECO:0007669"/>
    <property type="project" value="TreeGrafter"/>
</dbReference>
<feature type="binding site" evidence="2">
    <location>
        <position position="25"/>
    </location>
    <ligand>
        <name>Zn(2+)</name>
        <dbReference type="ChEBI" id="CHEBI:29105"/>
        <label>1</label>
    </ligand>
</feature>
<dbReference type="eggNOG" id="COG0037">
    <property type="taxonomic scope" value="Bacteria"/>
</dbReference>
<keyword evidence="2" id="KW-0479">Metal-binding</keyword>
<feature type="binding site" evidence="3">
    <location>
        <position position="59"/>
    </location>
    <ligand>
        <name>ATP</name>
        <dbReference type="ChEBI" id="CHEBI:30616"/>
    </ligand>
</feature>
<dbReference type="GO" id="GO:0016740">
    <property type="term" value="F:transferase activity"/>
    <property type="evidence" value="ECO:0007669"/>
    <property type="project" value="UniProtKB-KW"/>
</dbReference>
<dbReference type="RefSeq" id="WP_013681341.1">
    <property type="nucleotide sequence ID" value="NC_015318.1"/>
</dbReference>
<proteinExistence type="predicted"/>
<feature type="binding site" evidence="2">
    <location>
        <position position="276"/>
    </location>
    <ligand>
        <name>Zn(2+)</name>
        <dbReference type="ChEBI" id="CHEBI:29105"/>
        <label>2</label>
    </ligand>
</feature>
<dbReference type="GO" id="GO:0005524">
    <property type="term" value="F:ATP binding"/>
    <property type="evidence" value="ECO:0007669"/>
    <property type="project" value="UniProtKB-KW"/>
</dbReference>
<dbReference type="PANTHER" id="PTHR11807:SF27">
    <property type="entry name" value="TRNA-5-METHYLURIDINE(54) 2-SULFURTRANSFERASE"/>
    <property type="match status" value="1"/>
</dbReference>
<dbReference type="EMBL" id="CP002606">
    <property type="protein sequence ID" value="AEA33297.1"/>
    <property type="molecule type" value="Genomic_DNA"/>
</dbReference>
<evidence type="ECO:0000256" key="2">
    <source>
        <dbReference type="PIRSR" id="PIRSR004976-50"/>
    </source>
</evidence>
<feature type="domain" description="tRNA(Ile)-lysidine/2-thiocytidine synthase N-terminal" evidence="4">
    <location>
        <begin position="49"/>
        <end position="217"/>
    </location>
</feature>
<dbReference type="PIRSF" id="PIRSF004976">
    <property type="entry name" value="ATPase_YdaO"/>
    <property type="match status" value="1"/>
</dbReference>
<protein>
    <submittedName>
        <fullName evidence="6">PP-loop domain protein</fullName>
    </submittedName>
</protein>
<evidence type="ECO:0000256" key="3">
    <source>
        <dbReference type="PIRSR" id="PIRSR004976-51"/>
    </source>
</evidence>
<feature type="domain" description="2-thiouridine synthetase TtuA-like N-terminal LIM" evidence="5">
    <location>
        <begin position="2"/>
        <end position="27"/>
    </location>
</feature>
<keyword evidence="2" id="KW-0862">Zinc</keyword>
<feature type="binding site" evidence="3">
    <location>
        <position position="155"/>
    </location>
    <ligand>
        <name>ATP</name>
        <dbReference type="ChEBI" id="CHEBI:30616"/>
    </ligand>
</feature>
<keyword evidence="1" id="KW-0808">Transferase</keyword>
<dbReference type="Proteomes" id="UP000008139">
    <property type="component" value="Chromosome"/>
</dbReference>